<comment type="caution">
    <text evidence="1">The sequence shown here is derived from an EMBL/GenBank/DDBJ whole genome shotgun (WGS) entry which is preliminary data.</text>
</comment>
<gene>
    <name evidence="1" type="ORF">GTS_49720</name>
</gene>
<organism evidence="1 2">
    <name type="scientific">Gandjariella thermophila</name>
    <dbReference type="NCBI Taxonomy" id="1931992"/>
    <lineage>
        <taxon>Bacteria</taxon>
        <taxon>Bacillati</taxon>
        <taxon>Actinomycetota</taxon>
        <taxon>Actinomycetes</taxon>
        <taxon>Pseudonocardiales</taxon>
        <taxon>Pseudonocardiaceae</taxon>
        <taxon>Gandjariella</taxon>
    </lineage>
</organism>
<dbReference type="InterPro" id="IPR031795">
    <property type="entry name" value="Zf-HC3"/>
</dbReference>
<name>A0A4D4JG84_9PSEU</name>
<sequence>MAYPFHWVPAGNARHATQDPRPPDGFSDGMPVHTLCGETLPASTDLYARFWDTCLDCHAAAHRLLDEQVQP</sequence>
<dbReference type="EMBL" id="BJFL01000040">
    <property type="protein sequence ID" value="GDY33339.1"/>
    <property type="molecule type" value="Genomic_DNA"/>
</dbReference>
<keyword evidence="2" id="KW-1185">Reference proteome</keyword>
<dbReference type="RefSeq" id="WP_137816300.1">
    <property type="nucleotide sequence ID" value="NZ_BJFL01000040.1"/>
</dbReference>
<evidence type="ECO:0000313" key="1">
    <source>
        <dbReference type="EMBL" id="GDY33339.1"/>
    </source>
</evidence>
<evidence type="ECO:0008006" key="3">
    <source>
        <dbReference type="Google" id="ProtNLM"/>
    </source>
</evidence>
<dbReference type="OrthoDB" id="3556580at2"/>
<dbReference type="Pfam" id="PF16827">
    <property type="entry name" value="zf-HC3"/>
    <property type="match status" value="1"/>
</dbReference>
<dbReference type="AlphaFoldDB" id="A0A4D4JG84"/>
<dbReference type="Proteomes" id="UP000298860">
    <property type="component" value="Unassembled WGS sequence"/>
</dbReference>
<proteinExistence type="predicted"/>
<protein>
    <recommendedName>
        <fullName evidence="3">Zinc-finger domain-containing protein</fullName>
    </recommendedName>
</protein>
<dbReference type="Gene3D" id="2.30.30.990">
    <property type="entry name" value="Malonyl-[acyl-carrier protein] O-methyltransferase, zinc-finger motif"/>
    <property type="match status" value="1"/>
</dbReference>
<evidence type="ECO:0000313" key="2">
    <source>
        <dbReference type="Proteomes" id="UP000298860"/>
    </source>
</evidence>
<reference evidence="2" key="1">
    <citation type="submission" date="2019-04" db="EMBL/GenBank/DDBJ databases">
        <title>Draft genome sequence of Pseudonocardiaceae bacterium SL3-2-4.</title>
        <authorList>
            <person name="Ningsih F."/>
            <person name="Yokota A."/>
            <person name="Sakai Y."/>
            <person name="Nanatani K."/>
            <person name="Yabe S."/>
            <person name="Oetari A."/>
            <person name="Sjamsuridzal W."/>
        </authorList>
    </citation>
    <scope>NUCLEOTIDE SEQUENCE [LARGE SCALE GENOMIC DNA]</scope>
    <source>
        <strain evidence="2">SL3-2-4</strain>
    </source>
</reference>
<accession>A0A4D4JG84</accession>